<dbReference type="EMBL" id="BMAT01000828">
    <property type="protein sequence ID" value="GFR73929.1"/>
    <property type="molecule type" value="Genomic_DNA"/>
</dbReference>
<name>A0AAV4FLX3_9GAST</name>
<accession>A0AAV4FLX3</accession>
<evidence type="ECO:0000256" key="1">
    <source>
        <dbReference type="PROSITE-ProRule" id="PRU00371"/>
    </source>
</evidence>
<dbReference type="Proteomes" id="UP000762676">
    <property type="component" value="Unassembled WGS sequence"/>
</dbReference>
<dbReference type="Pfam" id="PF10545">
    <property type="entry name" value="MADF_DNA_bdg"/>
    <property type="match status" value="1"/>
</dbReference>
<proteinExistence type="predicted"/>
<dbReference type="GO" id="GO:0005667">
    <property type="term" value="C:transcription regulator complex"/>
    <property type="evidence" value="ECO:0007669"/>
    <property type="project" value="TreeGrafter"/>
</dbReference>
<dbReference type="PROSITE" id="PS51031">
    <property type="entry name" value="BESS"/>
    <property type="match status" value="1"/>
</dbReference>
<dbReference type="PROSITE" id="PS51029">
    <property type="entry name" value="MADF"/>
    <property type="match status" value="1"/>
</dbReference>
<dbReference type="GO" id="GO:0005634">
    <property type="term" value="C:nucleus"/>
    <property type="evidence" value="ECO:0007669"/>
    <property type="project" value="UniProtKB-SubCell"/>
</dbReference>
<dbReference type="InterPro" id="IPR004210">
    <property type="entry name" value="BESS_motif"/>
</dbReference>
<dbReference type="GO" id="GO:0006357">
    <property type="term" value="P:regulation of transcription by RNA polymerase II"/>
    <property type="evidence" value="ECO:0007669"/>
    <property type="project" value="TreeGrafter"/>
</dbReference>
<comment type="caution">
    <text evidence="4">The sequence shown here is derived from an EMBL/GenBank/DDBJ whole genome shotgun (WGS) entry which is preliminary data.</text>
</comment>
<dbReference type="Pfam" id="PF02944">
    <property type="entry name" value="BESS"/>
    <property type="match status" value="1"/>
</dbReference>
<gene>
    <name evidence="4" type="ORF">ElyMa_000416500</name>
</gene>
<keyword evidence="5" id="KW-1185">Reference proteome</keyword>
<comment type="subcellular location">
    <subcellularLocation>
        <location evidence="1">Nucleus</location>
    </subcellularLocation>
</comment>
<dbReference type="AlphaFoldDB" id="A0AAV4FLX3"/>
<dbReference type="InterPro" id="IPR039353">
    <property type="entry name" value="TF_Adf1"/>
</dbReference>
<protein>
    <submittedName>
        <fullName evidence="4">Transcription factor Adf-1</fullName>
    </submittedName>
</protein>
<feature type="domain" description="BESS" evidence="3">
    <location>
        <begin position="194"/>
        <end position="233"/>
    </location>
</feature>
<dbReference type="SMART" id="SM00595">
    <property type="entry name" value="MADF"/>
    <property type="match status" value="1"/>
</dbReference>
<evidence type="ECO:0000313" key="4">
    <source>
        <dbReference type="EMBL" id="GFR73929.1"/>
    </source>
</evidence>
<dbReference type="InterPro" id="IPR006578">
    <property type="entry name" value="MADF-dom"/>
</dbReference>
<dbReference type="PANTHER" id="PTHR12243">
    <property type="entry name" value="MADF DOMAIN TRANSCRIPTION FACTOR"/>
    <property type="match status" value="1"/>
</dbReference>
<dbReference type="GO" id="GO:0003677">
    <property type="term" value="F:DNA binding"/>
    <property type="evidence" value="ECO:0007669"/>
    <property type="project" value="InterPro"/>
</dbReference>
<evidence type="ECO:0000259" key="2">
    <source>
        <dbReference type="PROSITE" id="PS51029"/>
    </source>
</evidence>
<evidence type="ECO:0000313" key="5">
    <source>
        <dbReference type="Proteomes" id="UP000762676"/>
    </source>
</evidence>
<evidence type="ECO:0000259" key="3">
    <source>
        <dbReference type="PROSITE" id="PS51031"/>
    </source>
</evidence>
<organism evidence="4 5">
    <name type="scientific">Elysia marginata</name>
    <dbReference type="NCBI Taxonomy" id="1093978"/>
    <lineage>
        <taxon>Eukaryota</taxon>
        <taxon>Metazoa</taxon>
        <taxon>Spiralia</taxon>
        <taxon>Lophotrochozoa</taxon>
        <taxon>Mollusca</taxon>
        <taxon>Gastropoda</taxon>
        <taxon>Heterobranchia</taxon>
        <taxon>Euthyneura</taxon>
        <taxon>Panpulmonata</taxon>
        <taxon>Sacoglossa</taxon>
        <taxon>Placobranchoidea</taxon>
        <taxon>Plakobranchidae</taxon>
        <taxon>Elysia</taxon>
    </lineage>
</organism>
<feature type="domain" description="MADF" evidence="2">
    <location>
        <begin position="12"/>
        <end position="101"/>
    </location>
</feature>
<dbReference type="PANTHER" id="PTHR12243:SF60">
    <property type="entry name" value="SI:CH211-15D5.12-RELATED"/>
    <property type="match status" value="1"/>
</dbReference>
<sequence>MPLPDSEIFNIEFVRTIETCRCLYDVSLPEYSSKDEQDEAWNIIAAKFSATAPECKLRWKYLRGGLTRYIKKLKETRDQGDKQIKQFYMWDDMQFVIPYLKTRAYNTGSLITSDPGHDIQEPYEIKCELDDVEDSDCVEDSFIEFPKSSLNNQEVDPTSSPSRGIKRTIVASTDKSTDTAVSKCKATKFLTNTENPDLDFFKSILPDIAELNASQKRRFKLKVLMLLEEMCSEGKNPARSFGAASGHSRNFANSD</sequence>
<keyword evidence="1" id="KW-0539">Nucleus</keyword>
<reference evidence="4 5" key="1">
    <citation type="journal article" date="2021" name="Elife">
        <title>Chloroplast acquisition without the gene transfer in kleptoplastic sea slugs, Plakobranchus ocellatus.</title>
        <authorList>
            <person name="Maeda T."/>
            <person name="Takahashi S."/>
            <person name="Yoshida T."/>
            <person name="Shimamura S."/>
            <person name="Takaki Y."/>
            <person name="Nagai Y."/>
            <person name="Toyoda A."/>
            <person name="Suzuki Y."/>
            <person name="Arimoto A."/>
            <person name="Ishii H."/>
            <person name="Satoh N."/>
            <person name="Nishiyama T."/>
            <person name="Hasebe M."/>
            <person name="Maruyama T."/>
            <person name="Minagawa J."/>
            <person name="Obokata J."/>
            <person name="Shigenobu S."/>
        </authorList>
    </citation>
    <scope>NUCLEOTIDE SEQUENCE [LARGE SCALE GENOMIC DNA]</scope>
</reference>